<dbReference type="GeneID" id="39864349"/>
<dbReference type="EMBL" id="CP101873">
    <property type="protein sequence ID" value="WMT07260.1"/>
    <property type="molecule type" value="Genomic_DNA"/>
</dbReference>
<evidence type="ECO:0000313" key="1">
    <source>
        <dbReference type="EMBL" id="WMT07260.1"/>
    </source>
</evidence>
<evidence type="ECO:0000313" key="2">
    <source>
        <dbReference type="Proteomes" id="UP001224926"/>
    </source>
</evidence>
<name>A0AAF0T0Q5_9EURY</name>
<dbReference type="RefSeq" id="WP_049966543.1">
    <property type="nucleotide sequence ID" value="NZ_CP101873.1"/>
</dbReference>
<dbReference type="Proteomes" id="UP001224926">
    <property type="component" value="Chromosome"/>
</dbReference>
<proteinExistence type="predicted"/>
<organism evidence="1 2">
    <name type="scientific">Natrinema thermotolerans</name>
    <dbReference type="NCBI Taxonomy" id="121872"/>
    <lineage>
        <taxon>Archaea</taxon>
        <taxon>Methanobacteriati</taxon>
        <taxon>Methanobacteriota</taxon>
        <taxon>Stenosarchaea group</taxon>
        <taxon>Halobacteria</taxon>
        <taxon>Halobacteriales</taxon>
        <taxon>Natrialbaceae</taxon>
        <taxon>Natrinema</taxon>
    </lineage>
</organism>
<gene>
    <name evidence="1" type="ORF">NP511_17955</name>
</gene>
<protein>
    <submittedName>
        <fullName evidence="1">Uncharacterized protein</fullName>
    </submittedName>
</protein>
<reference evidence="1 2" key="1">
    <citation type="submission" date="2022-07" db="EMBL/GenBank/DDBJ databases">
        <title>Two temperate virus in Haloterrigena jeotgali A29.</title>
        <authorList>
            <person name="Deng X."/>
        </authorList>
    </citation>
    <scope>NUCLEOTIDE SEQUENCE [LARGE SCALE GENOMIC DNA]</scope>
    <source>
        <strain evidence="1 2">A29</strain>
    </source>
</reference>
<sequence>MTTNTDYTPTEPNYNWDRIMSTSSIKTHRLFLINLERYIPDKDTFYQIIKVFKENEDKRPPKTSFREFIGAIAYMVIYEQDPRIAPIDIVTAAGNEFSKGDLMETAGKVQYETEIHNPFVYLDRLKNIAGEEQKEVEEAITYLPSEILNEYDDHHEAIVGAAIHIALDESVGAICYDRLNGNLLPETLDSIVEQLDNRTFEEKWEEFASDLDGELRPEFDTVSLEDAKLAVEIEKTYGIGKWFPTSAIDDDKLPFPVEEHIRALERIGMLDEENDTCQLVQSCFQ</sequence>
<accession>A0AAF0T0Q5</accession>
<keyword evidence="2" id="KW-1185">Reference proteome</keyword>
<dbReference type="AlphaFoldDB" id="A0AAF0T0Q5"/>
<dbReference type="GeneID" id="84215866"/>